<protein>
    <submittedName>
        <fullName evidence="2">Uncharacterized protein</fullName>
    </submittedName>
</protein>
<reference evidence="2 3" key="1">
    <citation type="submission" date="2019-08" db="EMBL/GenBank/DDBJ databases">
        <title>Genome sequence of Gelidibacter salicanalis IC162T.</title>
        <authorList>
            <person name="Bowman J.P."/>
        </authorList>
    </citation>
    <scope>NUCLEOTIDE SEQUENCE [LARGE SCALE GENOMIC DNA]</scope>
    <source>
        <strain evidence="2 3">IC162</strain>
    </source>
</reference>
<proteinExistence type="predicted"/>
<evidence type="ECO:0000256" key="1">
    <source>
        <dbReference type="SAM" id="Phobius"/>
    </source>
</evidence>
<comment type="caution">
    <text evidence="2">The sequence shown here is derived from an EMBL/GenBank/DDBJ whole genome shotgun (WGS) entry which is preliminary data.</text>
</comment>
<dbReference type="RefSeq" id="WP_146889394.1">
    <property type="nucleotide sequence ID" value="NZ_VORX01000001.1"/>
</dbReference>
<name>A0A5C7AT48_9FLAO</name>
<evidence type="ECO:0000313" key="3">
    <source>
        <dbReference type="Proteomes" id="UP000321734"/>
    </source>
</evidence>
<accession>A0A5C7AT48</accession>
<organism evidence="2 3">
    <name type="scientific">Gelidibacter salicanalis</name>
    <dbReference type="NCBI Taxonomy" id="291193"/>
    <lineage>
        <taxon>Bacteria</taxon>
        <taxon>Pseudomonadati</taxon>
        <taxon>Bacteroidota</taxon>
        <taxon>Flavobacteriia</taxon>
        <taxon>Flavobacteriales</taxon>
        <taxon>Flavobacteriaceae</taxon>
        <taxon>Gelidibacter</taxon>
    </lineage>
</organism>
<dbReference type="Proteomes" id="UP000321734">
    <property type="component" value="Unassembled WGS sequence"/>
</dbReference>
<keyword evidence="1" id="KW-0812">Transmembrane</keyword>
<dbReference type="EMBL" id="VORX01000001">
    <property type="protein sequence ID" value="TXE10773.1"/>
    <property type="molecule type" value="Genomic_DNA"/>
</dbReference>
<dbReference type="OrthoDB" id="952668at2"/>
<sequence>MAEIKIKKKQPIWPWILLIVAILALLYFLFLRNDDDDTIDDAAIEMTTSHEVDTGDDSVTLSAAAESEMASYISYINDDAKMGIDHVYTNNALNKLIDATQALAKTLDVDVNVDLTTAKENTASITEDPYEVDHADKIQNAGTLIVKALKTIQSQKFPDLNENSNDLENALIAIKPSTKTLEQKDAVKNFFEQAGELLTKMKNR</sequence>
<evidence type="ECO:0000313" key="2">
    <source>
        <dbReference type="EMBL" id="TXE10773.1"/>
    </source>
</evidence>
<keyword evidence="1" id="KW-1133">Transmembrane helix</keyword>
<keyword evidence="3" id="KW-1185">Reference proteome</keyword>
<keyword evidence="1" id="KW-0472">Membrane</keyword>
<feature type="transmembrane region" description="Helical" evidence="1">
    <location>
        <begin position="12"/>
        <end position="30"/>
    </location>
</feature>
<gene>
    <name evidence="2" type="ORF">ES711_02375</name>
</gene>
<dbReference type="AlphaFoldDB" id="A0A5C7AT48"/>